<comment type="caution">
    <text evidence="2">The sequence shown here is derived from an EMBL/GenBank/DDBJ whole genome shotgun (WGS) entry which is preliminary data.</text>
</comment>
<dbReference type="EMBL" id="BAYM01000063">
    <property type="protein sequence ID" value="GAN36282.1"/>
    <property type="molecule type" value="Genomic_DNA"/>
</dbReference>
<dbReference type="Proteomes" id="UP000032552">
    <property type="component" value="Unassembled WGS sequence"/>
</dbReference>
<evidence type="ECO:0000259" key="1">
    <source>
        <dbReference type="SMART" id="SM00849"/>
    </source>
</evidence>
<dbReference type="AlphaFoldDB" id="A0A0C9Q8V5"/>
<dbReference type="SMART" id="SM00849">
    <property type="entry name" value="Lactamase_B"/>
    <property type="match status" value="1"/>
</dbReference>
<reference evidence="3" key="1">
    <citation type="submission" date="2014-05" db="EMBL/GenBank/DDBJ databases">
        <title>Whole genome sequencing of Lactobacillus casei NRIC0644.</title>
        <authorList>
            <person name="Atarashi H."/>
            <person name="Yoshida Y."/>
            <person name="Fujimura S."/>
            <person name="Tanaka N."/>
            <person name="Shiwa Y."/>
            <person name="Yoshikawa H."/>
            <person name="Okada S."/>
            <person name="Nakagawa J."/>
        </authorList>
    </citation>
    <scope>NUCLEOTIDE SEQUENCE [LARGE SCALE GENOMIC DNA]</scope>
    <source>
        <strain evidence="3">NRIC0644</strain>
    </source>
</reference>
<keyword evidence="2" id="KW-0378">Hydrolase</keyword>
<dbReference type="RefSeq" id="WP_003568187.1">
    <property type="nucleotide sequence ID" value="NZ_BAYM01000063.1"/>
</dbReference>
<dbReference type="InterPro" id="IPR052533">
    <property type="entry name" value="WalJ/YycJ-like"/>
</dbReference>
<dbReference type="InterPro" id="IPR058121">
    <property type="entry name" value="WalJ/YycJ"/>
</dbReference>
<dbReference type="Gene3D" id="3.60.15.10">
    <property type="entry name" value="Ribonuclease Z/Hydroxyacylglutathione hydrolase-like"/>
    <property type="match status" value="1"/>
</dbReference>
<gene>
    <name evidence="2" type="ORF">LC0644_0871</name>
</gene>
<dbReference type="SUPFAM" id="SSF56281">
    <property type="entry name" value="Metallo-hydrolase/oxidoreductase"/>
    <property type="match status" value="1"/>
</dbReference>
<protein>
    <submittedName>
        <fullName evidence="2">Beta-lactamase superfamily I metal-dependent hydrolase</fullName>
    </submittedName>
</protein>
<evidence type="ECO:0000313" key="3">
    <source>
        <dbReference type="Proteomes" id="UP000032552"/>
    </source>
</evidence>
<name>A0A0C9Q8V5_LACPA</name>
<dbReference type="PANTHER" id="PTHR47619">
    <property type="entry name" value="METALLO-HYDROLASE YYCJ-RELATED"/>
    <property type="match status" value="1"/>
</dbReference>
<feature type="domain" description="Metallo-beta-lactamase" evidence="1">
    <location>
        <begin position="20"/>
        <end position="226"/>
    </location>
</feature>
<accession>A0A0C9Q8V5</accession>
<dbReference type="GeneID" id="57091399"/>
<organism evidence="2 3">
    <name type="scientific">Lacticaseibacillus paracasei NRIC 0644</name>
    <dbReference type="NCBI Taxonomy" id="1435038"/>
    <lineage>
        <taxon>Bacteria</taxon>
        <taxon>Bacillati</taxon>
        <taxon>Bacillota</taxon>
        <taxon>Bacilli</taxon>
        <taxon>Lactobacillales</taxon>
        <taxon>Lactobacillaceae</taxon>
        <taxon>Lacticaseibacillus</taxon>
    </lineage>
</organism>
<dbReference type="CDD" id="cd07733">
    <property type="entry name" value="YycJ-like_MBL-fold"/>
    <property type="match status" value="1"/>
</dbReference>
<sequence>MLIVGEDFGMRVSVLASSSSGNATYIETPGHKVLVDAGLSGKKIETLMQSIGRDLTDVDSVFITHEHSDHVRGVGVLARRYPKLSVYANAKTFAALPKSVGKIPEDQLRLFDMGATLTLGDLDVESFGVSHDAAAPQFYQFHHDGKTFTILTDTGYVSDRVAGTIRDADAYVMECNHDLEMLRTGPYPWPLKQRILGDQGHLSNEDGADALMDVIGLRTKRIYLGHLSPHNNNKPLAHLTVASLLAQQGLAVDHDFRIYDTDPAVADPLFVV</sequence>
<dbReference type="InterPro" id="IPR036866">
    <property type="entry name" value="RibonucZ/Hydroxyglut_hydro"/>
</dbReference>
<dbReference type="GO" id="GO:0016787">
    <property type="term" value="F:hydrolase activity"/>
    <property type="evidence" value="ECO:0007669"/>
    <property type="project" value="UniProtKB-KW"/>
</dbReference>
<dbReference type="Pfam" id="PF12706">
    <property type="entry name" value="Lactamase_B_2"/>
    <property type="match status" value="1"/>
</dbReference>
<dbReference type="PANTHER" id="PTHR47619:SF1">
    <property type="entry name" value="EXODEOXYRIBONUCLEASE WALJ"/>
    <property type="match status" value="1"/>
</dbReference>
<dbReference type="SMR" id="A0A0C9Q8V5"/>
<dbReference type="InterPro" id="IPR001279">
    <property type="entry name" value="Metallo-B-lactamas"/>
</dbReference>
<proteinExistence type="predicted"/>
<evidence type="ECO:0000313" key="2">
    <source>
        <dbReference type="EMBL" id="GAN36282.1"/>
    </source>
</evidence>